<dbReference type="OrthoDB" id="1332052at2"/>
<accession>A0A437UBU8</accession>
<protein>
    <recommendedName>
        <fullName evidence="3">Tox-PL domain-containing protein</fullName>
    </recommendedName>
</protein>
<gene>
    <name evidence="1" type="ORF">EH230_09420</name>
</gene>
<comment type="caution">
    <text evidence="1">The sequence shown here is derived from an EMBL/GenBank/DDBJ whole genome shotgun (WGS) entry which is preliminary data.</text>
</comment>
<keyword evidence="2" id="KW-1185">Reference proteome</keyword>
<name>A0A437UBU8_9FLAO</name>
<dbReference type="RefSeq" id="WP_127823459.1">
    <property type="nucleotide sequence ID" value="NZ_RQSM01000003.1"/>
</dbReference>
<sequence>MLNTAKLQELNQYGAILVAGEVKNADRIVTEYALVYKGELVIKGERTSFVKRVERFFEGVKSKGLKDFLEEFVGGNNYGKSIVETKNPVKVQQFVEGFENLSKIKIVNPLEHIKEAIAYFNHKAIGDEIIQIGKLNCGNTVESVIVFLKTGKIKLAEPSLMQGFDEVAAKFGGGSFMPSTIPRMKELMKEGEMTVIYGVKERNKITGSTVGHYFAGMKKGGELHLFDGQTGEYVISTQRTAYTNFIKRGYKEFRYLKVR</sequence>
<proteinExistence type="predicted"/>
<evidence type="ECO:0000313" key="1">
    <source>
        <dbReference type="EMBL" id="RVU91100.1"/>
    </source>
</evidence>
<evidence type="ECO:0000313" key="2">
    <source>
        <dbReference type="Proteomes" id="UP000288951"/>
    </source>
</evidence>
<evidence type="ECO:0008006" key="3">
    <source>
        <dbReference type="Google" id="ProtNLM"/>
    </source>
</evidence>
<dbReference type="Proteomes" id="UP000288951">
    <property type="component" value="Unassembled WGS sequence"/>
</dbReference>
<organism evidence="1 2">
    <name type="scientific">Flavobacterium columnare</name>
    <dbReference type="NCBI Taxonomy" id="996"/>
    <lineage>
        <taxon>Bacteria</taxon>
        <taxon>Pseudomonadati</taxon>
        <taxon>Bacteroidota</taxon>
        <taxon>Flavobacteriia</taxon>
        <taxon>Flavobacteriales</taxon>
        <taxon>Flavobacteriaceae</taxon>
        <taxon>Flavobacterium</taxon>
    </lineage>
</organism>
<dbReference type="EMBL" id="RQSM01000003">
    <property type="protein sequence ID" value="RVU91100.1"/>
    <property type="molecule type" value="Genomic_DNA"/>
</dbReference>
<dbReference type="AlphaFoldDB" id="A0A437UBU8"/>
<reference evidence="1" key="1">
    <citation type="submission" date="2018-12" db="EMBL/GenBank/DDBJ databases">
        <title>Draft genome sequence of Flaovobacterium columnare ARS1 isolated from channel catfish in Alabama.</title>
        <authorList>
            <person name="Cai W."/>
            <person name="Arias C."/>
        </authorList>
    </citation>
    <scope>NUCLEOTIDE SEQUENCE [LARGE SCALE GENOMIC DNA]</scope>
    <source>
        <strain evidence="1">ARS1</strain>
    </source>
</reference>